<evidence type="ECO:0000313" key="2">
    <source>
        <dbReference type="EMBL" id="ACS19328.1"/>
    </source>
</evidence>
<sequence length="88" mass="9201">MATMNQSRTGGRSAADKYGVNHIHPPVTSQTVVIDRITGNVRAVGMNNERLDQTLGQVHAVPAGVTPVIGEPCTGVELARNALTGDPL</sequence>
<feature type="compositionally biased region" description="Polar residues" evidence="1">
    <location>
        <begin position="1"/>
        <end position="10"/>
    </location>
</feature>
<dbReference type="EMBL" id="CP001635">
    <property type="protein sequence ID" value="ACS19328.1"/>
    <property type="molecule type" value="Genomic_DNA"/>
</dbReference>
<dbReference type="AlphaFoldDB" id="C5CLS1"/>
<gene>
    <name evidence="2" type="ordered locus">Vapar_2704</name>
</gene>
<dbReference type="KEGG" id="vap:Vapar_2704"/>
<dbReference type="STRING" id="543728.Vapar_2704"/>
<evidence type="ECO:0000256" key="1">
    <source>
        <dbReference type="SAM" id="MobiDB-lite"/>
    </source>
</evidence>
<dbReference type="HOGENOM" id="CLU_2468160_0_0_4"/>
<protein>
    <submittedName>
        <fullName evidence="2">Uncharacterized protein</fullName>
    </submittedName>
</protein>
<reference evidence="2" key="1">
    <citation type="submission" date="2009-06" db="EMBL/GenBank/DDBJ databases">
        <title>Complete sequence of chromosome 1 of Variovorax paradoxus S110.</title>
        <authorList>
            <consortium name="US DOE Joint Genome Institute"/>
            <person name="Lucas S."/>
            <person name="Copeland A."/>
            <person name="Lapidus A."/>
            <person name="Glavina del Rio T."/>
            <person name="Tice H."/>
            <person name="Bruce D."/>
            <person name="Goodwin L."/>
            <person name="Pitluck S."/>
            <person name="Chertkov O."/>
            <person name="Brettin T."/>
            <person name="Detter J.C."/>
            <person name="Han C."/>
            <person name="Larimer F."/>
            <person name="Land M."/>
            <person name="Hauser L."/>
            <person name="Kyrpides N."/>
            <person name="Ovchinnikova G."/>
            <person name="Orwin P."/>
            <person name="Leadbetter J.R."/>
            <person name="Spain J.C."/>
            <person name="Han J.I."/>
        </authorList>
    </citation>
    <scope>NUCLEOTIDE SEQUENCE</scope>
    <source>
        <strain evidence="2">S110</strain>
    </source>
</reference>
<accession>C5CLS1</accession>
<organism evidence="2">
    <name type="scientific">Variovorax paradoxus (strain S110)</name>
    <dbReference type="NCBI Taxonomy" id="543728"/>
    <lineage>
        <taxon>Bacteria</taxon>
        <taxon>Pseudomonadati</taxon>
        <taxon>Pseudomonadota</taxon>
        <taxon>Betaproteobacteria</taxon>
        <taxon>Burkholderiales</taxon>
        <taxon>Comamonadaceae</taxon>
        <taxon>Variovorax</taxon>
    </lineage>
</organism>
<proteinExistence type="predicted"/>
<name>C5CLS1_VARPS</name>
<feature type="region of interest" description="Disordered" evidence="1">
    <location>
        <begin position="1"/>
        <end position="22"/>
    </location>
</feature>